<feature type="modified residue" description="4-aspartylphosphate" evidence="1">
    <location>
        <position position="53"/>
    </location>
</feature>
<accession>A0A5C7ABL8</accession>
<evidence type="ECO:0000259" key="3">
    <source>
        <dbReference type="PROSITE" id="PS50930"/>
    </source>
</evidence>
<dbReference type="InterPro" id="IPR011006">
    <property type="entry name" value="CheY-like_superfamily"/>
</dbReference>
<dbReference type="InterPro" id="IPR051271">
    <property type="entry name" value="2C-system_Tx_regulators"/>
</dbReference>
<dbReference type="SMART" id="SM00448">
    <property type="entry name" value="REC"/>
    <property type="match status" value="1"/>
</dbReference>
<dbReference type="SMART" id="SM00850">
    <property type="entry name" value="LytTR"/>
    <property type="match status" value="1"/>
</dbReference>
<dbReference type="InterPro" id="IPR001789">
    <property type="entry name" value="Sig_transdc_resp-reg_receiver"/>
</dbReference>
<sequence length="227" mass="26127">MNVLIIDDDPLVCDLLEHFCSKLNMNINATITNSGFEAINLINQSSFDLILLDYDLPDITGKEILFVIDTKTPVIMVTSNKDFGYESYNFNQVIDYLVKPIEFARFYKSILKVKSTETKHNYTKDDSFFIKEGTNLTKIHSNTILFIKSAGNYLEFVMENRKVMTLMTLKDIAPKLDSNFFKTHRSYIINLHKVDKVTTDGIKISNHTVPLSKTFETTFLQKLNLLN</sequence>
<dbReference type="PANTHER" id="PTHR45526:SF1">
    <property type="entry name" value="TRANSCRIPTIONAL REGULATORY PROTEIN DCUR-RELATED"/>
    <property type="match status" value="1"/>
</dbReference>
<keyword evidence="1" id="KW-0597">Phosphoprotein</keyword>
<dbReference type="PANTHER" id="PTHR45526">
    <property type="entry name" value="TRANSCRIPTIONAL REGULATORY PROTEIN DPIA"/>
    <property type="match status" value="1"/>
</dbReference>
<dbReference type="GO" id="GO:0000156">
    <property type="term" value="F:phosphorelay response regulator activity"/>
    <property type="evidence" value="ECO:0007669"/>
    <property type="project" value="TreeGrafter"/>
</dbReference>
<protein>
    <submittedName>
        <fullName evidence="4">Response regulator transcription factor</fullName>
    </submittedName>
</protein>
<dbReference type="PROSITE" id="PS50110">
    <property type="entry name" value="RESPONSE_REGULATORY"/>
    <property type="match status" value="1"/>
</dbReference>
<keyword evidence="5" id="KW-1185">Reference proteome</keyword>
<organism evidence="4 5">
    <name type="scientific">Seonamhaeicola algicola</name>
    <dbReference type="NCBI Taxonomy" id="1719036"/>
    <lineage>
        <taxon>Bacteria</taxon>
        <taxon>Pseudomonadati</taxon>
        <taxon>Bacteroidota</taxon>
        <taxon>Flavobacteriia</taxon>
        <taxon>Flavobacteriales</taxon>
        <taxon>Flavobacteriaceae</taxon>
    </lineage>
</organism>
<name>A0A5C7ABL8_9FLAO</name>
<dbReference type="PROSITE" id="PS50930">
    <property type="entry name" value="HTH_LYTTR"/>
    <property type="match status" value="1"/>
</dbReference>
<dbReference type="Gene3D" id="2.40.50.1020">
    <property type="entry name" value="LytTr DNA-binding domain"/>
    <property type="match status" value="1"/>
</dbReference>
<dbReference type="Proteomes" id="UP000321790">
    <property type="component" value="Unassembled WGS sequence"/>
</dbReference>
<dbReference type="EMBL" id="VOSC01000033">
    <property type="protein sequence ID" value="TXE06200.1"/>
    <property type="molecule type" value="Genomic_DNA"/>
</dbReference>
<dbReference type="CDD" id="cd00156">
    <property type="entry name" value="REC"/>
    <property type="match status" value="1"/>
</dbReference>
<evidence type="ECO:0000256" key="1">
    <source>
        <dbReference type="PROSITE-ProRule" id="PRU00169"/>
    </source>
</evidence>
<proteinExistence type="predicted"/>
<gene>
    <name evidence="4" type="ORF">FUA26_14595</name>
</gene>
<feature type="domain" description="HTH LytTR-type" evidence="3">
    <location>
        <begin position="144"/>
        <end position="225"/>
    </location>
</feature>
<reference evidence="5" key="1">
    <citation type="submission" date="2019-08" db="EMBL/GenBank/DDBJ databases">
        <title>Seonamhaeicola sediminis sp. nov., isolated from marine sediment.</title>
        <authorList>
            <person name="Cao W.R."/>
        </authorList>
    </citation>
    <scope>NUCLEOTIDE SEQUENCE [LARGE SCALE GENOMIC DNA]</scope>
    <source>
        <strain evidence="5">Gy8</strain>
    </source>
</reference>
<dbReference type="OrthoDB" id="2962330at2"/>
<dbReference type="AlphaFoldDB" id="A0A5C7ABL8"/>
<feature type="domain" description="Response regulatory" evidence="2">
    <location>
        <begin position="2"/>
        <end position="114"/>
    </location>
</feature>
<evidence type="ECO:0000313" key="4">
    <source>
        <dbReference type="EMBL" id="TXE06200.1"/>
    </source>
</evidence>
<dbReference type="SUPFAM" id="SSF52172">
    <property type="entry name" value="CheY-like"/>
    <property type="match status" value="1"/>
</dbReference>
<evidence type="ECO:0000313" key="5">
    <source>
        <dbReference type="Proteomes" id="UP000321790"/>
    </source>
</evidence>
<evidence type="ECO:0000259" key="2">
    <source>
        <dbReference type="PROSITE" id="PS50110"/>
    </source>
</evidence>
<dbReference type="InterPro" id="IPR007492">
    <property type="entry name" value="LytTR_DNA-bd_dom"/>
</dbReference>
<dbReference type="Pfam" id="PF00072">
    <property type="entry name" value="Response_reg"/>
    <property type="match status" value="1"/>
</dbReference>
<dbReference type="Pfam" id="PF04397">
    <property type="entry name" value="LytTR"/>
    <property type="match status" value="1"/>
</dbReference>
<dbReference type="RefSeq" id="WP_147137755.1">
    <property type="nucleotide sequence ID" value="NZ_VOSC01000033.1"/>
</dbReference>
<dbReference type="GO" id="GO:0003677">
    <property type="term" value="F:DNA binding"/>
    <property type="evidence" value="ECO:0007669"/>
    <property type="project" value="InterPro"/>
</dbReference>
<dbReference type="Gene3D" id="3.40.50.2300">
    <property type="match status" value="1"/>
</dbReference>
<comment type="caution">
    <text evidence="4">The sequence shown here is derived from an EMBL/GenBank/DDBJ whole genome shotgun (WGS) entry which is preliminary data.</text>
</comment>